<protein>
    <submittedName>
        <fullName evidence="1">Uncharacterized small protein (DUF1192 family)</fullName>
    </submittedName>
</protein>
<name>A0A7W9EKP7_9HYPH</name>
<evidence type="ECO:0000313" key="2">
    <source>
        <dbReference type="Proteomes" id="UP000555546"/>
    </source>
</evidence>
<dbReference type="RefSeq" id="WP_183649760.1">
    <property type="nucleotide sequence ID" value="NZ_JACIJG010000004.1"/>
</dbReference>
<accession>A0A7W9EKP7</accession>
<proteinExistence type="predicted"/>
<keyword evidence="2" id="KW-1185">Reference proteome</keyword>
<comment type="caution">
    <text evidence="1">The sequence shown here is derived from an EMBL/GenBank/DDBJ whole genome shotgun (WGS) entry which is preliminary data.</text>
</comment>
<dbReference type="AlphaFoldDB" id="A0A7W9EKP7"/>
<dbReference type="EMBL" id="JACIJG010000004">
    <property type="protein sequence ID" value="MBB5701502.1"/>
    <property type="molecule type" value="Genomic_DNA"/>
</dbReference>
<gene>
    <name evidence="1" type="ORF">FHS76_001353</name>
</gene>
<sequence>MKNEQKKQTIQDLIAKIIALDPVDGYRTYKEWMGGKLTFTAEPEADDGADANLKPFETDEFGGVHMRNAEVNYEAINKGVGELMQFLDPRIGTLRNEILRMSAKTNGEHATHVSMNFYVGEPRLMVEPTEVPLFDPRKHIGETFSKACESWTESIAEATGPRSDLAKTIEHLTVCLDSEELYDDLVKSPEFKSVILDALYHSPRTVHIKL</sequence>
<dbReference type="Proteomes" id="UP000555546">
    <property type="component" value="Unassembled WGS sequence"/>
</dbReference>
<evidence type="ECO:0000313" key="1">
    <source>
        <dbReference type="EMBL" id="MBB5701502.1"/>
    </source>
</evidence>
<reference evidence="1 2" key="1">
    <citation type="submission" date="2020-08" db="EMBL/GenBank/DDBJ databases">
        <title>Genomic Encyclopedia of Type Strains, Phase IV (KMG-IV): sequencing the most valuable type-strain genomes for metagenomic binning, comparative biology and taxonomic classification.</title>
        <authorList>
            <person name="Goeker M."/>
        </authorList>
    </citation>
    <scope>NUCLEOTIDE SEQUENCE [LARGE SCALE GENOMIC DNA]</scope>
    <source>
        <strain evidence="1 2">DSM 26944</strain>
    </source>
</reference>
<organism evidence="1 2">
    <name type="scientific">Brucella daejeonensis</name>
    <dbReference type="NCBI Taxonomy" id="659015"/>
    <lineage>
        <taxon>Bacteria</taxon>
        <taxon>Pseudomonadati</taxon>
        <taxon>Pseudomonadota</taxon>
        <taxon>Alphaproteobacteria</taxon>
        <taxon>Hyphomicrobiales</taxon>
        <taxon>Brucellaceae</taxon>
        <taxon>Brucella/Ochrobactrum group</taxon>
        <taxon>Brucella</taxon>
    </lineage>
</organism>